<evidence type="ECO:0000313" key="1">
    <source>
        <dbReference type="EMBL" id="RNA13358.1"/>
    </source>
</evidence>
<accession>A0A3M7QQX2</accession>
<protein>
    <submittedName>
        <fullName evidence="1">Uncharacterized protein</fullName>
    </submittedName>
</protein>
<gene>
    <name evidence="1" type="ORF">BpHYR1_045586</name>
</gene>
<reference evidence="1 2" key="1">
    <citation type="journal article" date="2018" name="Sci. Rep.">
        <title>Genomic signatures of local adaptation to the degree of environmental predictability in rotifers.</title>
        <authorList>
            <person name="Franch-Gras L."/>
            <person name="Hahn C."/>
            <person name="Garcia-Roger E.M."/>
            <person name="Carmona M.J."/>
            <person name="Serra M."/>
            <person name="Gomez A."/>
        </authorList>
    </citation>
    <scope>NUCLEOTIDE SEQUENCE [LARGE SCALE GENOMIC DNA]</scope>
    <source>
        <strain evidence="1">HYR1</strain>
    </source>
</reference>
<dbReference type="Proteomes" id="UP000276133">
    <property type="component" value="Unassembled WGS sequence"/>
</dbReference>
<sequence>MNSQKEQLHELRWLHERSKIRLPTFQKSLQRLEWHVEVYDQMIKCSIKKSSVQKKPINNFSNLPVEIKQNYLTCHVKLEK</sequence>
<dbReference type="EMBL" id="REGN01005436">
    <property type="protein sequence ID" value="RNA13358.1"/>
    <property type="molecule type" value="Genomic_DNA"/>
</dbReference>
<keyword evidence="2" id="KW-1185">Reference proteome</keyword>
<evidence type="ECO:0000313" key="2">
    <source>
        <dbReference type="Proteomes" id="UP000276133"/>
    </source>
</evidence>
<proteinExistence type="predicted"/>
<name>A0A3M7QQX2_BRAPC</name>
<comment type="caution">
    <text evidence="1">The sequence shown here is derived from an EMBL/GenBank/DDBJ whole genome shotgun (WGS) entry which is preliminary data.</text>
</comment>
<organism evidence="1 2">
    <name type="scientific">Brachionus plicatilis</name>
    <name type="common">Marine rotifer</name>
    <name type="synonym">Brachionus muelleri</name>
    <dbReference type="NCBI Taxonomy" id="10195"/>
    <lineage>
        <taxon>Eukaryota</taxon>
        <taxon>Metazoa</taxon>
        <taxon>Spiralia</taxon>
        <taxon>Gnathifera</taxon>
        <taxon>Rotifera</taxon>
        <taxon>Eurotatoria</taxon>
        <taxon>Monogononta</taxon>
        <taxon>Pseudotrocha</taxon>
        <taxon>Ploima</taxon>
        <taxon>Brachionidae</taxon>
        <taxon>Brachionus</taxon>
    </lineage>
</organism>
<dbReference type="AlphaFoldDB" id="A0A3M7QQX2"/>